<feature type="region of interest" description="Disordered" evidence="1">
    <location>
        <begin position="18"/>
        <end position="44"/>
    </location>
</feature>
<sequence length="123" mass="13871">MRRPIIYAASNAACGKRRIIRSSGPNQSEVGPNKGKKRPNVSPVELNEAGQWRIHKADWSQKIWFYQKRVAKRKKAKPTKQKVKDTLFSQEPNPRTSEGPIIDAASNAAAAREESHGVRAEYF</sequence>
<dbReference type="Proteomes" id="UP000595254">
    <property type="component" value="Chromosome"/>
</dbReference>
<proteinExistence type="predicted"/>
<dbReference type="KEGG" id="ppsr:I6J18_15140"/>
<keyword evidence="3" id="KW-1185">Reference proteome</keyword>
<gene>
    <name evidence="2" type="ORF">I6J18_15140</name>
</gene>
<evidence type="ECO:0000313" key="2">
    <source>
        <dbReference type="EMBL" id="QQS98981.1"/>
    </source>
</evidence>
<dbReference type="RefSeq" id="WP_201647562.1">
    <property type="nucleotide sequence ID" value="NZ_CP068053.1"/>
</dbReference>
<reference evidence="2 3" key="1">
    <citation type="submission" date="2021-01" db="EMBL/GenBank/DDBJ databases">
        <title>FDA dAtabase for Regulatory Grade micrObial Sequences (FDA-ARGOS): Supporting development and validation of Infectious Disease Dx tests.</title>
        <authorList>
            <person name="Nelson B."/>
            <person name="Plummer A."/>
            <person name="Tallon L."/>
            <person name="Sadzewicz L."/>
            <person name="Zhao X."/>
            <person name="Boylan J."/>
            <person name="Ott S."/>
            <person name="Bowen H."/>
            <person name="Vavikolanu K."/>
            <person name="Mehta A."/>
            <person name="Aluvathingal J."/>
            <person name="Nadendla S."/>
            <person name="Myers T."/>
            <person name="Yan Y."/>
            <person name="Sichtig H."/>
        </authorList>
    </citation>
    <scope>NUCLEOTIDE SEQUENCE [LARGE SCALE GENOMIC DNA]</scope>
    <source>
        <strain evidence="2 3">FDAARGOS_1161</strain>
    </source>
</reference>
<accession>A0A974NJF6</accession>
<name>A0A974NJF6_PERPY</name>
<dbReference type="AlphaFoldDB" id="A0A974NJF6"/>
<organism evidence="2 3">
    <name type="scientific">Peribacillus psychrosaccharolyticus</name>
    <name type="common">Bacillus psychrosaccharolyticus</name>
    <dbReference type="NCBI Taxonomy" id="1407"/>
    <lineage>
        <taxon>Bacteria</taxon>
        <taxon>Bacillati</taxon>
        <taxon>Bacillota</taxon>
        <taxon>Bacilli</taxon>
        <taxon>Bacillales</taxon>
        <taxon>Bacillaceae</taxon>
        <taxon>Peribacillus</taxon>
    </lineage>
</organism>
<feature type="compositionally biased region" description="Polar residues" evidence="1">
    <location>
        <begin position="87"/>
        <end position="96"/>
    </location>
</feature>
<dbReference type="EMBL" id="CP068053">
    <property type="protein sequence ID" value="QQS98981.1"/>
    <property type="molecule type" value="Genomic_DNA"/>
</dbReference>
<evidence type="ECO:0000256" key="1">
    <source>
        <dbReference type="SAM" id="MobiDB-lite"/>
    </source>
</evidence>
<protein>
    <submittedName>
        <fullName evidence="2">Uncharacterized protein</fullName>
    </submittedName>
</protein>
<feature type="region of interest" description="Disordered" evidence="1">
    <location>
        <begin position="74"/>
        <end position="100"/>
    </location>
</feature>
<evidence type="ECO:0000313" key="3">
    <source>
        <dbReference type="Proteomes" id="UP000595254"/>
    </source>
</evidence>